<dbReference type="RefSeq" id="WP_272436588.1">
    <property type="nucleotide sequence ID" value="NZ_JAMQKB010000008.1"/>
</dbReference>
<comment type="caution">
    <text evidence="1">The sequence shown here is derived from an EMBL/GenBank/DDBJ whole genome shotgun (WGS) entry which is preliminary data.</text>
</comment>
<organism evidence="1 2">
    <name type="scientific">Terrihalobacillus insolitus</name>
    <dbReference type="NCBI Taxonomy" id="2950438"/>
    <lineage>
        <taxon>Bacteria</taxon>
        <taxon>Bacillati</taxon>
        <taxon>Bacillota</taxon>
        <taxon>Bacilli</taxon>
        <taxon>Bacillales</taxon>
        <taxon>Bacillaceae</taxon>
        <taxon>Terrihalobacillus</taxon>
    </lineage>
</organism>
<name>A0A9X3WS13_9BACI</name>
<dbReference type="EMBL" id="JAMQKB010000008">
    <property type="protein sequence ID" value="MDC3424787.1"/>
    <property type="molecule type" value="Genomic_DNA"/>
</dbReference>
<accession>A0A9X3WS13</accession>
<sequence>MEAYSFYSKYVWENGEWKSRLFHVEDGKFTRSIRTKSMEMRLNVDSFWLGPGKVYVDSEEPVYYQLDYQNTVKKFMYRGCTLLLCQLPVINTSNYRKDFFHYIDHLKNMPIDHMIVPIIPAPILKDEHIRFFGRQKVPFLLIETSSQEDLLNIKWEWIQQAQSFSRMPLMYKKSSFLQEEINVSELWHELCKNYNIPSLHQEIGQSPLSTQTLRLSGISPFHGEFVENGSADYNLFDLSSIQSVDESLLFRYDKAIPVVTVANGNVIKANHLVLDQQQNGKYQKVSIPQHFVYEDL</sequence>
<gene>
    <name evidence="1" type="ORF">NC797_09720</name>
</gene>
<protein>
    <submittedName>
        <fullName evidence="1">Uncharacterized protein</fullName>
    </submittedName>
</protein>
<evidence type="ECO:0000313" key="1">
    <source>
        <dbReference type="EMBL" id="MDC3424787.1"/>
    </source>
</evidence>
<dbReference type="Proteomes" id="UP001145050">
    <property type="component" value="Unassembled WGS sequence"/>
</dbReference>
<keyword evidence="2" id="KW-1185">Reference proteome</keyword>
<evidence type="ECO:0000313" key="2">
    <source>
        <dbReference type="Proteomes" id="UP001145050"/>
    </source>
</evidence>
<proteinExistence type="predicted"/>
<reference evidence="1" key="1">
    <citation type="submission" date="2022-06" db="EMBL/GenBank/DDBJ databases">
        <title>Aquibacillus sp. a new bacterium isolated from soil saline samples.</title>
        <authorList>
            <person name="Galisteo C."/>
            <person name="De La Haba R."/>
            <person name="Sanchez-Porro C."/>
            <person name="Ventosa A."/>
        </authorList>
    </citation>
    <scope>NUCLEOTIDE SEQUENCE</scope>
    <source>
        <strain evidence="1">3ASR75-11</strain>
    </source>
</reference>
<dbReference type="AlphaFoldDB" id="A0A9X3WS13"/>